<comment type="caution">
    <text evidence="1">The sequence shown here is derived from an EMBL/GenBank/DDBJ whole genome shotgun (WGS) entry which is preliminary data.</text>
</comment>
<dbReference type="EMBL" id="VSSQ01046531">
    <property type="protein sequence ID" value="MPN00492.1"/>
    <property type="molecule type" value="Genomic_DNA"/>
</dbReference>
<protein>
    <submittedName>
        <fullName evidence="1">Uncharacterized protein</fullName>
    </submittedName>
</protein>
<dbReference type="AlphaFoldDB" id="A0A645EGT7"/>
<organism evidence="1">
    <name type="scientific">bioreactor metagenome</name>
    <dbReference type="NCBI Taxonomy" id="1076179"/>
    <lineage>
        <taxon>unclassified sequences</taxon>
        <taxon>metagenomes</taxon>
        <taxon>ecological metagenomes</taxon>
    </lineage>
</organism>
<proteinExistence type="predicted"/>
<name>A0A645EGT7_9ZZZZ</name>
<sequence length="86" mass="9575">MQVVALEFLLHVGADVIFQPCMVCRGANAPALQTRGGVLHFRTTVTVNNPGFTTLFLHVTHQLIERFKLLHQHVANVRTVKTADLD</sequence>
<accession>A0A645EGT7</accession>
<gene>
    <name evidence="1" type="ORF">SDC9_147687</name>
</gene>
<evidence type="ECO:0000313" key="1">
    <source>
        <dbReference type="EMBL" id="MPN00492.1"/>
    </source>
</evidence>
<reference evidence="1" key="1">
    <citation type="submission" date="2019-08" db="EMBL/GenBank/DDBJ databases">
        <authorList>
            <person name="Kucharzyk K."/>
            <person name="Murdoch R.W."/>
            <person name="Higgins S."/>
            <person name="Loffler F."/>
        </authorList>
    </citation>
    <scope>NUCLEOTIDE SEQUENCE</scope>
</reference>